<feature type="domain" description="SPOR" evidence="7">
    <location>
        <begin position="543"/>
        <end position="620"/>
    </location>
</feature>
<keyword evidence="3" id="KW-0472">Membrane</keyword>
<dbReference type="Gene3D" id="3.30.70.1070">
    <property type="entry name" value="Sporulation related repeat"/>
    <property type="match status" value="1"/>
</dbReference>
<evidence type="ECO:0000256" key="4">
    <source>
        <dbReference type="RuleBase" id="RU004003"/>
    </source>
</evidence>
<evidence type="ECO:0000313" key="8">
    <source>
        <dbReference type="EMBL" id="PKD44599.1"/>
    </source>
</evidence>
<dbReference type="Pfam" id="PF00263">
    <property type="entry name" value="Secretin"/>
    <property type="match status" value="1"/>
</dbReference>
<dbReference type="InterPro" id="IPR036680">
    <property type="entry name" value="SPOR-like_sf"/>
</dbReference>
<name>A0A2N0VKB2_9BACT</name>
<dbReference type="GO" id="GO:0042834">
    <property type="term" value="F:peptidoglycan binding"/>
    <property type="evidence" value="ECO:0007669"/>
    <property type="project" value="InterPro"/>
</dbReference>
<evidence type="ECO:0000313" key="9">
    <source>
        <dbReference type="Proteomes" id="UP000233398"/>
    </source>
</evidence>
<dbReference type="Proteomes" id="UP000233398">
    <property type="component" value="Unassembled WGS sequence"/>
</dbReference>
<comment type="subcellular location">
    <subcellularLocation>
        <location evidence="1">Membrane</location>
    </subcellularLocation>
</comment>
<accession>A0A2N0VKB2</accession>
<dbReference type="PANTHER" id="PTHR30332">
    <property type="entry name" value="PROBABLE GENERAL SECRETION PATHWAY PROTEIN D"/>
    <property type="match status" value="1"/>
</dbReference>
<keyword evidence="2 6" id="KW-0732">Signal</keyword>
<dbReference type="OrthoDB" id="1522045at2"/>
<dbReference type="GO" id="GO:0016020">
    <property type="term" value="C:membrane"/>
    <property type="evidence" value="ECO:0007669"/>
    <property type="project" value="UniProtKB-SubCell"/>
</dbReference>
<evidence type="ECO:0000256" key="3">
    <source>
        <dbReference type="ARBA" id="ARBA00023136"/>
    </source>
</evidence>
<evidence type="ECO:0000256" key="2">
    <source>
        <dbReference type="ARBA" id="ARBA00022729"/>
    </source>
</evidence>
<comment type="similarity">
    <text evidence="4">Belongs to the bacterial secretin family.</text>
</comment>
<protein>
    <recommendedName>
        <fullName evidence="7">SPOR domain-containing protein</fullName>
    </recommendedName>
</protein>
<dbReference type="PROSITE" id="PS51724">
    <property type="entry name" value="SPOR"/>
    <property type="match status" value="1"/>
</dbReference>
<dbReference type="SUPFAM" id="SSF110997">
    <property type="entry name" value="Sporulation related repeat"/>
    <property type="match status" value="1"/>
</dbReference>
<organism evidence="8 9">
    <name type="scientific">Rhodohalobacter barkolensis</name>
    <dbReference type="NCBI Taxonomy" id="2053187"/>
    <lineage>
        <taxon>Bacteria</taxon>
        <taxon>Pseudomonadati</taxon>
        <taxon>Balneolota</taxon>
        <taxon>Balneolia</taxon>
        <taxon>Balneolales</taxon>
        <taxon>Balneolaceae</taxon>
        <taxon>Rhodohalobacter</taxon>
    </lineage>
</organism>
<feature type="region of interest" description="Disordered" evidence="5">
    <location>
        <begin position="126"/>
        <end position="152"/>
    </location>
</feature>
<evidence type="ECO:0000256" key="5">
    <source>
        <dbReference type="SAM" id="MobiDB-lite"/>
    </source>
</evidence>
<dbReference type="AlphaFoldDB" id="A0A2N0VKB2"/>
<sequence length="630" mass="70644">MKSIKHKMKSTKTAAFLILIFIASSAIDITMAQDRMPREYSNPDEMIAFDRRTTFTEAIDVLNQFAQDYEDKFIIDKTGYTGPIGVTLPAMHWRDALDYILRVQNFVAFEEADLYEIVTKEEADAQQQVQRRGEEPAPGAATPEGTDSELLINTGTREIRINATFFEGSKRALREIGVDWSTLTSGVPENLSDLVNQEGGGGGGGSEGGQFPTAEFENSFVNINARGAQNVSQNVFNSIVNFGEVGSSGIEVQALFSAFEADNLGQILATPSVKVMNGEQGRIQVGEDFSIKQRDFAGNVTDQFFSTGTILEVTPQIVEYADTTLIYMEIEAERSSAQPDPVSTVISKQTASTHALLLDGESTVIAGLYRTEEAKVRRGIPILKDLPGWFFGLKYLFGYNSSDIQENELIVLLQAELEDPISERFAKQFQSQQDLVNQAQQRHRNRFEYISPESPEPILGSGIIDDSDTQNESEEEVTTDNVNVVEEEVELRTTPQTVNPEEISRMRAELESRQLQEGAVRGRDLSQYSGEWREVEMTNMNGDYSNLEFYVIGGSFLVKDNADRLFARMVDRGYDAHMLYNPESDYYFVAYEGFEDPEEAIAYTREIQADVQAEAWLSRIINETRLDRSR</sequence>
<dbReference type="GO" id="GO:0009306">
    <property type="term" value="P:protein secretion"/>
    <property type="evidence" value="ECO:0007669"/>
    <property type="project" value="InterPro"/>
</dbReference>
<dbReference type="InterPro" id="IPR004846">
    <property type="entry name" value="T2SS/T3SS_dom"/>
</dbReference>
<keyword evidence="9" id="KW-1185">Reference proteome</keyword>
<dbReference type="PANTHER" id="PTHR30332:SF24">
    <property type="entry name" value="SECRETIN GSPD-RELATED"/>
    <property type="match status" value="1"/>
</dbReference>
<evidence type="ECO:0000259" key="7">
    <source>
        <dbReference type="PROSITE" id="PS51724"/>
    </source>
</evidence>
<gene>
    <name evidence="8" type="ORF">CWD77_03810</name>
</gene>
<feature type="signal peptide" evidence="6">
    <location>
        <begin position="1"/>
        <end position="26"/>
    </location>
</feature>
<dbReference type="GO" id="GO:0015627">
    <property type="term" value="C:type II protein secretion system complex"/>
    <property type="evidence" value="ECO:0007669"/>
    <property type="project" value="TreeGrafter"/>
</dbReference>
<dbReference type="EMBL" id="PISP01000001">
    <property type="protein sequence ID" value="PKD44599.1"/>
    <property type="molecule type" value="Genomic_DNA"/>
</dbReference>
<evidence type="ECO:0000256" key="6">
    <source>
        <dbReference type="SAM" id="SignalP"/>
    </source>
</evidence>
<evidence type="ECO:0000256" key="1">
    <source>
        <dbReference type="ARBA" id="ARBA00004370"/>
    </source>
</evidence>
<proteinExistence type="inferred from homology"/>
<dbReference type="InterPro" id="IPR050810">
    <property type="entry name" value="Bact_Secretion_Sys_Channel"/>
</dbReference>
<reference evidence="8 9" key="1">
    <citation type="submission" date="2017-11" db="EMBL/GenBank/DDBJ databases">
        <title>Rhodohalobacter 15182 sp. nov., isolated from a salt lake.</title>
        <authorList>
            <person name="Han S."/>
        </authorList>
    </citation>
    <scope>NUCLEOTIDE SEQUENCE [LARGE SCALE GENOMIC DNA]</scope>
    <source>
        <strain evidence="8 9">15182</strain>
    </source>
</reference>
<feature type="chain" id="PRO_5014722297" description="SPOR domain-containing protein" evidence="6">
    <location>
        <begin position="27"/>
        <end position="630"/>
    </location>
</feature>
<comment type="caution">
    <text evidence="8">The sequence shown here is derived from an EMBL/GenBank/DDBJ whole genome shotgun (WGS) entry which is preliminary data.</text>
</comment>
<dbReference type="InterPro" id="IPR007730">
    <property type="entry name" value="SPOR-like_dom"/>
</dbReference>